<dbReference type="InterPro" id="IPR012429">
    <property type="entry name" value="HGSNAT_cat"/>
</dbReference>
<keyword evidence="1" id="KW-0472">Membrane</keyword>
<feature type="transmembrane region" description="Helical" evidence="1">
    <location>
        <begin position="21"/>
        <end position="40"/>
    </location>
</feature>
<dbReference type="Proteomes" id="UP000000466">
    <property type="component" value="Chromosome"/>
</dbReference>
<feature type="transmembrane region" description="Helical" evidence="1">
    <location>
        <begin position="126"/>
        <end position="150"/>
    </location>
</feature>
<dbReference type="Pfam" id="PF07786">
    <property type="entry name" value="HGSNAT_cat"/>
    <property type="match status" value="1"/>
</dbReference>
<evidence type="ECO:0000313" key="4">
    <source>
        <dbReference type="Proteomes" id="UP000000466"/>
    </source>
</evidence>
<feature type="transmembrane region" description="Helical" evidence="1">
    <location>
        <begin position="52"/>
        <end position="71"/>
    </location>
</feature>
<proteinExistence type="predicted"/>
<name>K4KHI7_SIMAS</name>
<feature type="domain" description="Heparan-alpha-glucosaminide N-acetyltransferase catalytic" evidence="2">
    <location>
        <begin position="11"/>
        <end position="221"/>
    </location>
</feature>
<reference evidence="3 4" key="1">
    <citation type="journal article" date="2013" name="Genome Announc.">
        <title>Complete genome sequence of Simiduia agarivorans SA1(T), a marine bacterium able to degrade a variety of polysaccharides.</title>
        <authorList>
            <person name="Lin S.Y."/>
            <person name="Shieh W.Y."/>
            <person name="Chen J.S."/>
            <person name="Tang S.L."/>
        </authorList>
    </citation>
    <scope>NUCLEOTIDE SEQUENCE [LARGE SCALE GENOMIC DNA]</scope>
    <source>
        <strain evidence="4">DSM 21679 / JCM 13881 / BCRC 17597 / SA1</strain>
    </source>
</reference>
<evidence type="ECO:0000313" key="3">
    <source>
        <dbReference type="EMBL" id="AFU98481.1"/>
    </source>
</evidence>
<dbReference type="EMBL" id="CP003746">
    <property type="protein sequence ID" value="AFU98481.1"/>
    <property type="molecule type" value="Genomic_DNA"/>
</dbReference>
<dbReference type="eggNOG" id="COG3503">
    <property type="taxonomic scope" value="Bacteria"/>
</dbReference>
<organism evidence="3 4">
    <name type="scientific">Simiduia agarivorans (strain DSM 21679 / JCM 13881 / BCRC 17597 / SA1)</name>
    <dbReference type="NCBI Taxonomy" id="1117647"/>
    <lineage>
        <taxon>Bacteria</taxon>
        <taxon>Pseudomonadati</taxon>
        <taxon>Pseudomonadota</taxon>
        <taxon>Gammaproteobacteria</taxon>
        <taxon>Cellvibrionales</taxon>
        <taxon>Cellvibrionaceae</taxon>
        <taxon>Simiduia</taxon>
    </lineage>
</organism>
<feature type="transmembrane region" description="Helical" evidence="1">
    <location>
        <begin position="83"/>
        <end position="106"/>
    </location>
</feature>
<feature type="transmembrane region" description="Helical" evidence="1">
    <location>
        <begin position="304"/>
        <end position="323"/>
    </location>
</feature>
<feature type="transmembrane region" description="Helical" evidence="1">
    <location>
        <begin position="329"/>
        <end position="349"/>
    </location>
</feature>
<feature type="transmembrane region" description="Helical" evidence="1">
    <location>
        <begin position="201"/>
        <end position="222"/>
    </location>
</feature>
<feature type="transmembrane region" description="Helical" evidence="1">
    <location>
        <begin position="157"/>
        <end position="181"/>
    </location>
</feature>
<gene>
    <name evidence="3" type="ordered locus">M5M_06430</name>
</gene>
<dbReference type="OrthoDB" id="2521581at2"/>
<dbReference type="STRING" id="1117647.M5M_06430"/>
<keyword evidence="1" id="KW-0812">Transmembrane</keyword>
<feature type="transmembrane region" description="Helical" evidence="1">
    <location>
        <begin position="234"/>
        <end position="253"/>
    </location>
</feature>
<accession>K4KHI7</accession>
<dbReference type="AlphaFoldDB" id="K4KHI7"/>
<dbReference type="HOGENOM" id="CLU_065974_0_0_6"/>
<sequence>MNAQIQNRPPRADAVDMGRGLAVQLMVCVHTLWMYATQVVQSDAWLGHVVHFVGKGSAAFLICMGVSLVLSRKLSGTALLLRGLAILLLGFGLNAMKFVVPIWLGILPDSFIAAYGWQSPLSVDQYSYLLLTGDILQLAGCSLVVLALLAPWLQNKWLMLAIGLLVVACAKGLAGAQVGVAGVDYLLRLLFSDSWQVYFPVFPWISFIFFGLFLGLVFRQAAFDYRAVLQRLPWVGLPLIAVGGALCYWNFAYHFGDFFHLGPGGALYLLGINLMLLWLINAWEMRAGLGRLMALLRYCSQRVTSLYVIQWTLVCWGMGVVGFQTLSSAQTLIAMPVVLALTLLMQLGVDKVRALWADVRFSGKATVQTVS</sequence>
<keyword evidence="1" id="KW-1133">Transmembrane helix</keyword>
<keyword evidence="4" id="KW-1185">Reference proteome</keyword>
<evidence type="ECO:0000259" key="2">
    <source>
        <dbReference type="Pfam" id="PF07786"/>
    </source>
</evidence>
<feature type="transmembrane region" description="Helical" evidence="1">
    <location>
        <begin position="265"/>
        <end position="283"/>
    </location>
</feature>
<evidence type="ECO:0000256" key="1">
    <source>
        <dbReference type="SAM" id="Phobius"/>
    </source>
</evidence>
<dbReference type="RefSeq" id="WP_015046654.1">
    <property type="nucleotide sequence ID" value="NC_018868.3"/>
</dbReference>
<dbReference type="KEGG" id="saga:M5M_06430"/>
<protein>
    <recommendedName>
        <fullName evidence="2">Heparan-alpha-glucosaminide N-acetyltransferase catalytic domain-containing protein</fullName>
    </recommendedName>
</protein>